<proteinExistence type="predicted"/>
<gene>
    <name evidence="3" type="primary">mshA_3</name>
    <name evidence="3" type="ORF">SIID45300_00310</name>
</gene>
<dbReference type="GO" id="GO:0102710">
    <property type="term" value="F:D-inositol-3-phosphate glycosyltransferase activity"/>
    <property type="evidence" value="ECO:0007669"/>
    <property type="project" value="UniProtKB-EC"/>
</dbReference>
<evidence type="ECO:0000259" key="2">
    <source>
        <dbReference type="Pfam" id="PF13439"/>
    </source>
</evidence>
<comment type="caution">
    <text evidence="3">The sequence shown here is derived from an EMBL/GenBank/DDBJ whole genome shotgun (WGS) entry which is preliminary data.</text>
</comment>
<feature type="domain" description="Glycosyltransferase subfamily 4-like N-terminal" evidence="2">
    <location>
        <begin position="110"/>
        <end position="220"/>
    </location>
</feature>
<evidence type="ECO:0000313" key="3">
    <source>
        <dbReference type="EMBL" id="GAB0056011.1"/>
    </source>
</evidence>
<dbReference type="InterPro" id="IPR028098">
    <property type="entry name" value="Glyco_trans_4-like_N"/>
</dbReference>
<dbReference type="EC" id="2.4.1.250" evidence="3"/>
<reference evidence="3 4" key="1">
    <citation type="submission" date="2024-05" db="EMBL/GenBank/DDBJ databases">
        <authorList>
            <consortium name="Candidatus Magnetaquicoccaceae bacterium FCR-1 genome sequencing consortium"/>
            <person name="Shimoshige H."/>
            <person name="Shimamura S."/>
            <person name="Taoka A."/>
            <person name="Kobayashi H."/>
            <person name="Maekawa T."/>
        </authorList>
    </citation>
    <scope>NUCLEOTIDE SEQUENCE [LARGE SCALE GENOMIC DNA]</scope>
    <source>
        <strain evidence="3 4">FCR-1</strain>
    </source>
</reference>
<dbReference type="Pfam" id="PF13439">
    <property type="entry name" value="Glyco_transf_4"/>
    <property type="match status" value="1"/>
</dbReference>
<organism evidence="3 4">
    <name type="scientific">Candidatus Magnetaquiglobus chichijimensis</name>
    <dbReference type="NCBI Taxonomy" id="3141448"/>
    <lineage>
        <taxon>Bacteria</taxon>
        <taxon>Pseudomonadati</taxon>
        <taxon>Pseudomonadota</taxon>
        <taxon>Magnetococcia</taxon>
        <taxon>Magnetococcales</taxon>
        <taxon>Candidatus Magnetaquicoccaceae</taxon>
        <taxon>Candidatus Magnetaquiglobus</taxon>
    </lineage>
</organism>
<reference evidence="3 4" key="2">
    <citation type="submission" date="2024-09" db="EMBL/GenBank/DDBJ databases">
        <title>Draft genome sequence of Candidatus Magnetaquicoccaceae bacterium FCR-1.</title>
        <authorList>
            <person name="Shimoshige H."/>
            <person name="Shimamura S."/>
            <person name="Taoka A."/>
            <person name="Kobayashi H."/>
            <person name="Maekawa T."/>
        </authorList>
    </citation>
    <scope>NUCLEOTIDE SEQUENCE [LARGE SCALE GENOMIC DNA]</scope>
    <source>
        <strain evidence="3 4">FCR-1</strain>
    </source>
</reference>
<evidence type="ECO:0000259" key="1">
    <source>
        <dbReference type="Pfam" id="PF00534"/>
    </source>
</evidence>
<name>A0ABQ0C546_9PROT</name>
<evidence type="ECO:0000313" key="4">
    <source>
        <dbReference type="Proteomes" id="UP001628193"/>
    </source>
</evidence>
<keyword evidence="3" id="KW-0328">Glycosyltransferase</keyword>
<dbReference type="Gene3D" id="3.40.50.2000">
    <property type="entry name" value="Glycogen Phosphorylase B"/>
    <property type="match status" value="2"/>
</dbReference>
<dbReference type="Proteomes" id="UP001628193">
    <property type="component" value="Unassembled WGS sequence"/>
</dbReference>
<accession>A0ABQ0C546</accession>
<sequence length="409" mass="44570">MTGAALRHPPIPLVDGPFVRILTFSTLFPHAGHPVHGIFVAERLRHLVATGEIESRVVAPIPWFPITHPRLNPFVQFGTRAPAREAIHGIEVLHPRYFLPPKIGMTSAPLLLAAGAFATLRRLIANGFDFDLIDAHYFYPDGIAAWLLGRQLGKPVVITARGSDLNQIPAHFLPGWMIRRVAERADGLITVSAALKRVLIGMDIPDERVTVLRNGVDLERFSPVEREAARAALGWRGPTLLSVGHLIERKGHDRIIRALPELPGVHLAIAGSGALQETLRALAWELGVADRVQLLGEIPQGQLRRYYSAADALVLASSREGWANVLLEAMACGTRVAATRVWGAPEVVTAPEAGVLIEGLEPAAIAMSVRDLLARAADPEATRRHAETFSWEATTRGQLHLFRDILQGG</sequence>
<dbReference type="PANTHER" id="PTHR12526">
    <property type="entry name" value="GLYCOSYLTRANSFERASE"/>
    <property type="match status" value="1"/>
</dbReference>
<dbReference type="EMBL" id="BAAFGK010000001">
    <property type="protein sequence ID" value="GAB0056011.1"/>
    <property type="molecule type" value="Genomic_DNA"/>
</dbReference>
<dbReference type="CDD" id="cd03798">
    <property type="entry name" value="GT4_WlbH-like"/>
    <property type="match status" value="1"/>
</dbReference>
<keyword evidence="3" id="KW-0808">Transferase</keyword>
<feature type="domain" description="Glycosyl transferase family 1" evidence="1">
    <location>
        <begin position="234"/>
        <end position="384"/>
    </location>
</feature>
<dbReference type="RefSeq" id="WP_420903723.1">
    <property type="nucleotide sequence ID" value="NZ_BAAFGK010000001.1"/>
</dbReference>
<dbReference type="InterPro" id="IPR001296">
    <property type="entry name" value="Glyco_trans_1"/>
</dbReference>
<protein>
    <submittedName>
        <fullName evidence="3">D-inositol-3-phosphate glycosyltransferase</fullName>
        <ecNumber evidence="3">2.4.1.250</ecNumber>
    </submittedName>
</protein>
<dbReference type="SUPFAM" id="SSF53756">
    <property type="entry name" value="UDP-Glycosyltransferase/glycogen phosphorylase"/>
    <property type="match status" value="1"/>
</dbReference>
<dbReference type="Pfam" id="PF00534">
    <property type="entry name" value="Glycos_transf_1"/>
    <property type="match status" value="1"/>
</dbReference>
<keyword evidence="4" id="KW-1185">Reference proteome</keyword>